<dbReference type="PROSITE" id="PS52016">
    <property type="entry name" value="TONB_DEPENDENT_REC_3"/>
    <property type="match status" value="1"/>
</dbReference>
<dbReference type="InterPro" id="IPR036942">
    <property type="entry name" value="Beta-barrel_TonB_sf"/>
</dbReference>
<evidence type="ECO:0000256" key="9">
    <source>
        <dbReference type="RuleBase" id="RU003357"/>
    </source>
</evidence>
<comment type="similarity">
    <text evidence="8 9">Belongs to the TonB-dependent receptor family.</text>
</comment>
<keyword evidence="5 9" id="KW-0798">TonB box</keyword>
<sequence>MLQPSRIAKAVKFALVASLSASFMSTAAFAEEANAEEEKVERIAVTGSRIKKAEFSNAAPIHVIKGEDAMKAGMRTVSELLANTSMANGQQFDSTFNSNAGNSNASEPPPSGGVGSSNVGLRGLGAERTLILINGRRLGASGVRGAPSQPDLSLLPINMVERVEVITEGASSIYGADAVAGVINVILKESFDGVEISGGVSDTADGGGEETEFSFITGFEGERAKFTFSASYYNREKVQVKDRTDCVRKIWKTQDGERVSVCSSRFWDNSILELGGYYSDHPEEFAIFYNPGQIDSLGIQDYTFARGLPVPIDPNISIGSDGQLSRRVYSDLHHDGKDRLEADLVQPVTRFTLAMNGSYMPNWWGGDEEIFYETYYFHRHLQSRASTEQIFPTIPGMIPHEDANGNIVVNDDGSPHLVQNPLSPFAVEVSNIITLEDLPQLRDVELNHFRFVTGLRGDFTSEWLSDNGWTYEMFASYDRGVGKQDQPIMNESNLALALGTLRLDANGNAICGVNAPSGIGFITANECVPINFFAPSIFTGGKYGGGTFATQAEKDFLIGTRMNSTTVEQIMASAFMTGDLFEFSNGGISTAAFGFEYRRDRIQSEADMLGATGLVAAENPLTEGATQGDRDVTDVFGEISMPIAIDTDWANLFEVEAALRYTDESNFGSELTKRARVTYKPTESLLFSASYGTSFRAPNLREQFLASQFGGVSGSADPCSVPGSLTTDGVYDPSKENRSQTILDNCTATGADFTLIGLSGVPTIPTVSEGNALGLKPETSDNITASFKWTPSFEGDFEFDLGITYWSLEVKDTIQTISAATMLKRCYDSQGLSSPFCERIERKRNSTDARLNFPSLVDVSFINIGEETSKGVDVNTHFSTDLGEIFDMPVQMVWVNQYTLQTEREITIFSGEEAEDLLEDFGTPEHRLVSIFNFVSGDWNLMLKANYFSATHASDDVIDTARCDTFQVNDDLGGIETVPVCDADAAIYVDTSLSYAAQDFSVTFGITNLFDKAPEMVDISAGSNRANMVTSSGYDLLGRSYFVNATYRF</sequence>
<evidence type="ECO:0000259" key="12">
    <source>
        <dbReference type="Pfam" id="PF00593"/>
    </source>
</evidence>
<feature type="signal peptide" evidence="11">
    <location>
        <begin position="1"/>
        <end position="30"/>
    </location>
</feature>
<dbReference type="InterPro" id="IPR039426">
    <property type="entry name" value="TonB-dep_rcpt-like"/>
</dbReference>
<dbReference type="PANTHER" id="PTHR47234:SF2">
    <property type="entry name" value="TONB-DEPENDENT RECEPTOR"/>
    <property type="match status" value="1"/>
</dbReference>
<feature type="domain" description="TonB-dependent receptor-like beta-barrel" evidence="12">
    <location>
        <begin position="535"/>
        <end position="1009"/>
    </location>
</feature>
<evidence type="ECO:0000256" key="5">
    <source>
        <dbReference type="ARBA" id="ARBA00023077"/>
    </source>
</evidence>
<keyword evidence="3 8" id="KW-1134">Transmembrane beta strand</keyword>
<evidence type="ECO:0000256" key="2">
    <source>
        <dbReference type="ARBA" id="ARBA00022448"/>
    </source>
</evidence>
<dbReference type="Pfam" id="PF07715">
    <property type="entry name" value="Plug"/>
    <property type="match status" value="1"/>
</dbReference>
<feature type="chain" id="PRO_5037309696" evidence="11">
    <location>
        <begin position="31"/>
        <end position="1049"/>
    </location>
</feature>
<dbReference type="Proteomes" id="UP000623842">
    <property type="component" value="Unassembled WGS sequence"/>
</dbReference>
<comment type="caution">
    <text evidence="14">The sequence shown here is derived from an EMBL/GenBank/DDBJ whole genome shotgun (WGS) entry which is preliminary data.</text>
</comment>
<keyword evidence="2 8" id="KW-0813">Transport</keyword>
<gene>
    <name evidence="14" type="ORF">GCM10017161_42850</name>
</gene>
<evidence type="ECO:0000256" key="3">
    <source>
        <dbReference type="ARBA" id="ARBA00022452"/>
    </source>
</evidence>
<keyword evidence="15" id="KW-1185">Reference proteome</keyword>
<dbReference type="InterPro" id="IPR012910">
    <property type="entry name" value="Plug_dom"/>
</dbReference>
<evidence type="ECO:0000256" key="7">
    <source>
        <dbReference type="ARBA" id="ARBA00023237"/>
    </source>
</evidence>
<dbReference type="Gene3D" id="2.170.130.10">
    <property type="entry name" value="TonB-dependent receptor, plug domain"/>
    <property type="match status" value="1"/>
</dbReference>
<dbReference type="InterPro" id="IPR037066">
    <property type="entry name" value="Plug_dom_sf"/>
</dbReference>
<evidence type="ECO:0000313" key="14">
    <source>
        <dbReference type="EMBL" id="GHG08491.1"/>
    </source>
</evidence>
<dbReference type="PANTHER" id="PTHR47234">
    <property type="match status" value="1"/>
</dbReference>
<evidence type="ECO:0000313" key="15">
    <source>
        <dbReference type="Proteomes" id="UP000623842"/>
    </source>
</evidence>
<feature type="compositionally biased region" description="Polar residues" evidence="10">
    <location>
        <begin position="91"/>
        <end position="106"/>
    </location>
</feature>
<evidence type="ECO:0000259" key="13">
    <source>
        <dbReference type="Pfam" id="PF07715"/>
    </source>
</evidence>
<keyword evidence="7 8" id="KW-0998">Cell outer membrane</keyword>
<dbReference type="AlphaFoldDB" id="A0A919BTF2"/>
<protein>
    <submittedName>
        <fullName evidence="14">TonB-dependent receptor</fullName>
    </submittedName>
</protein>
<reference evidence="14" key="2">
    <citation type="submission" date="2020-09" db="EMBL/GenBank/DDBJ databases">
        <authorList>
            <person name="Sun Q."/>
            <person name="Kim S."/>
        </authorList>
    </citation>
    <scope>NUCLEOTIDE SEQUENCE</scope>
    <source>
        <strain evidence="14">KCTC 42731</strain>
    </source>
</reference>
<evidence type="ECO:0000256" key="1">
    <source>
        <dbReference type="ARBA" id="ARBA00004571"/>
    </source>
</evidence>
<name>A0A919BTF2_9GAMM</name>
<feature type="region of interest" description="Disordered" evidence="10">
    <location>
        <begin position="91"/>
        <end position="119"/>
    </location>
</feature>
<feature type="domain" description="TonB-dependent receptor plug" evidence="13">
    <location>
        <begin position="57"/>
        <end position="182"/>
    </location>
</feature>
<dbReference type="Gene3D" id="2.40.170.20">
    <property type="entry name" value="TonB-dependent receptor, beta-barrel domain"/>
    <property type="match status" value="1"/>
</dbReference>
<evidence type="ECO:0000256" key="6">
    <source>
        <dbReference type="ARBA" id="ARBA00023136"/>
    </source>
</evidence>
<proteinExistence type="inferred from homology"/>
<dbReference type="SUPFAM" id="SSF56935">
    <property type="entry name" value="Porins"/>
    <property type="match status" value="1"/>
</dbReference>
<dbReference type="EMBL" id="BNCK01000018">
    <property type="protein sequence ID" value="GHG08491.1"/>
    <property type="molecule type" value="Genomic_DNA"/>
</dbReference>
<keyword evidence="6 8" id="KW-0472">Membrane</keyword>
<keyword evidence="14" id="KW-0675">Receptor</keyword>
<evidence type="ECO:0000256" key="4">
    <source>
        <dbReference type="ARBA" id="ARBA00022692"/>
    </source>
</evidence>
<organism evidence="14 15">
    <name type="scientific">Thalassotalea marina</name>
    <dbReference type="NCBI Taxonomy" id="1673741"/>
    <lineage>
        <taxon>Bacteria</taxon>
        <taxon>Pseudomonadati</taxon>
        <taxon>Pseudomonadota</taxon>
        <taxon>Gammaproteobacteria</taxon>
        <taxon>Alteromonadales</taxon>
        <taxon>Colwelliaceae</taxon>
        <taxon>Thalassotalea</taxon>
    </lineage>
</organism>
<reference evidence="14" key="1">
    <citation type="journal article" date="2014" name="Int. J. Syst. Evol. Microbiol.">
        <title>Complete genome sequence of Corynebacterium casei LMG S-19264T (=DSM 44701T), isolated from a smear-ripened cheese.</title>
        <authorList>
            <consortium name="US DOE Joint Genome Institute (JGI-PGF)"/>
            <person name="Walter F."/>
            <person name="Albersmeier A."/>
            <person name="Kalinowski J."/>
            <person name="Ruckert C."/>
        </authorList>
    </citation>
    <scope>NUCLEOTIDE SEQUENCE</scope>
    <source>
        <strain evidence="14">KCTC 42731</strain>
    </source>
</reference>
<dbReference type="InterPro" id="IPR000531">
    <property type="entry name" value="Beta-barrel_TonB"/>
</dbReference>
<dbReference type="GO" id="GO:0009279">
    <property type="term" value="C:cell outer membrane"/>
    <property type="evidence" value="ECO:0007669"/>
    <property type="project" value="UniProtKB-SubCell"/>
</dbReference>
<evidence type="ECO:0000256" key="8">
    <source>
        <dbReference type="PROSITE-ProRule" id="PRU01360"/>
    </source>
</evidence>
<dbReference type="RefSeq" id="WP_189775012.1">
    <property type="nucleotide sequence ID" value="NZ_BNCK01000018.1"/>
</dbReference>
<keyword evidence="11" id="KW-0732">Signal</keyword>
<comment type="subcellular location">
    <subcellularLocation>
        <location evidence="1 8">Cell outer membrane</location>
        <topology evidence="1 8">Multi-pass membrane protein</topology>
    </subcellularLocation>
</comment>
<evidence type="ECO:0000256" key="10">
    <source>
        <dbReference type="SAM" id="MobiDB-lite"/>
    </source>
</evidence>
<dbReference type="Pfam" id="PF00593">
    <property type="entry name" value="TonB_dep_Rec_b-barrel"/>
    <property type="match status" value="1"/>
</dbReference>
<accession>A0A919BTF2</accession>
<keyword evidence="4 8" id="KW-0812">Transmembrane</keyword>
<evidence type="ECO:0000256" key="11">
    <source>
        <dbReference type="SAM" id="SignalP"/>
    </source>
</evidence>